<comment type="caution">
    <text evidence="1">The sequence shown here is derived from an EMBL/GenBank/DDBJ whole genome shotgun (WGS) entry which is preliminary data.</text>
</comment>
<evidence type="ECO:0000313" key="1">
    <source>
        <dbReference type="EMBL" id="PCH60205.1"/>
    </source>
</evidence>
<evidence type="ECO:0000313" key="2">
    <source>
        <dbReference type="Proteomes" id="UP000218172"/>
    </source>
</evidence>
<dbReference type="EMBL" id="NVQR01000097">
    <property type="protein sequence ID" value="PCH60205.1"/>
    <property type="molecule type" value="Genomic_DNA"/>
</dbReference>
<name>A0A2A4MJA7_9GAMM</name>
<dbReference type="Proteomes" id="UP000218172">
    <property type="component" value="Unassembled WGS sequence"/>
</dbReference>
<gene>
    <name evidence="1" type="ORF">COC19_06195</name>
</gene>
<organism evidence="1 2">
    <name type="scientific">SAR86 cluster bacterium</name>
    <dbReference type="NCBI Taxonomy" id="2030880"/>
    <lineage>
        <taxon>Bacteria</taxon>
        <taxon>Pseudomonadati</taxon>
        <taxon>Pseudomonadota</taxon>
        <taxon>Gammaproteobacteria</taxon>
        <taxon>SAR86 cluster</taxon>
    </lineage>
</organism>
<dbReference type="AlphaFoldDB" id="A0A2A4MJA7"/>
<sequence length="149" mass="16369">MIIKIANFAARLSVVSLGPYQCRISLLLICLNTSWFFAATSYAQSEDQIEGESQTKTLLPSLELLEFLGQWETDAGEWVNPNDLNDDAFVASLNTAIAESSINTNSAVIELVNTELIQSEAVSPNTKSNNFTAKKNAKPTIIPQQIFQL</sequence>
<protein>
    <submittedName>
        <fullName evidence="1">Uncharacterized protein</fullName>
    </submittedName>
</protein>
<accession>A0A2A4MJA7</accession>
<reference evidence="2" key="1">
    <citation type="submission" date="2017-08" db="EMBL/GenBank/DDBJ databases">
        <title>A dynamic microbial community with high functional redundancy inhabits the cold, oxic subseafloor aquifer.</title>
        <authorList>
            <person name="Tully B.J."/>
            <person name="Wheat C.G."/>
            <person name="Glazer B.T."/>
            <person name="Huber J.A."/>
        </authorList>
    </citation>
    <scope>NUCLEOTIDE SEQUENCE [LARGE SCALE GENOMIC DNA]</scope>
</reference>
<proteinExistence type="predicted"/>